<evidence type="ECO:0000313" key="4">
    <source>
        <dbReference type="Proteomes" id="UP001159042"/>
    </source>
</evidence>
<accession>A0AAV8W8U4</accession>
<dbReference type="GO" id="GO:0030007">
    <property type="term" value="P:intracellular potassium ion homeostasis"/>
    <property type="evidence" value="ECO:0007669"/>
    <property type="project" value="TreeGrafter"/>
</dbReference>
<protein>
    <submittedName>
        <fullName evidence="3">Uncharacterized protein</fullName>
    </submittedName>
</protein>
<proteinExistence type="predicted"/>
<dbReference type="GO" id="GO:0036376">
    <property type="term" value="P:sodium ion export across plasma membrane"/>
    <property type="evidence" value="ECO:0007669"/>
    <property type="project" value="TreeGrafter"/>
</dbReference>
<evidence type="ECO:0000256" key="2">
    <source>
        <dbReference type="ARBA" id="ARBA00022475"/>
    </source>
</evidence>
<dbReference type="Pfam" id="PF13246">
    <property type="entry name" value="Cation_ATPase"/>
    <property type="match status" value="1"/>
</dbReference>
<dbReference type="InterPro" id="IPR023299">
    <property type="entry name" value="ATPase_P-typ_cyto_dom_N"/>
</dbReference>
<dbReference type="GO" id="GO:0005391">
    <property type="term" value="F:P-type sodium:potassium-exchanging transporter activity"/>
    <property type="evidence" value="ECO:0007669"/>
    <property type="project" value="TreeGrafter"/>
</dbReference>
<gene>
    <name evidence="3" type="ORF">NQ315_001655</name>
</gene>
<organism evidence="3 4">
    <name type="scientific">Exocentrus adspersus</name>
    <dbReference type="NCBI Taxonomy" id="1586481"/>
    <lineage>
        <taxon>Eukaryota</taxon>
        <taxon>Metazoa</taxon>
        <taxon>Ecdysozoa</taxon>
        <taxon>Arthropoda</taxon>
        <taxon>Hexapoda</taxon>
        <taxon>Insecta</taxon>
        <taxon>Pterygota</taxon>
        <taxon>Neoptera</taxon>
        <taxon>Endopterygota</taxon>
        <taxon>Coleoptera</taxon>
        <taxon>Polyphaga</taxon>
        <taxon>Cucujiformia</taxon>
        <taxon>Chrysomeloidea</taxon>
        <taxon>Cerambycidae</taxon>
        <taxon>Lamiinae</taxon>
        <taxon>Acanthocinini</taxon>
        <taxon>Exocentrus</taxon>
    </lineage>
</organism>
<dbReference type="AlphaFoldDB" id="A0AAV8W8U4"/>
<dbReference type="Proteomes" id="UP001159042">
    <property type="component" value="Unassembled WGS sequence"/>
</dbReference>
<dbReference type="SUPFAM" id="SSF81660">
    <property type="entry name" value="Metal cation-transporting ATPase, ATP-binding domain N"/>
    <property type="match status" value="1"/>
</dbReference>
<evidence type="ECO:0000313" key="3">
    <source>
        <dbReference type="EMBL" id="KAJ8923102.1"/>
    </source>
</evidence>
<dbReference type="GO" id="GO:0000166">
    <property type="term" value="F:nucleotide binding"/>
    <property type="evidence" value="ECO:0007669"/>
    <property type="project" value="InterPro"/>
</dbReference>
<evidence type="ECO:0000256" key="1">
    <source>
        <dbReference type="ARBA" id="ARBA00004651"/>
    </source>
</evidence>
<name>A0AAV8W8U4_9CUCU</name>
<dbReference type="GO" id="GO:0005886">
    <property type="term" value="C:plasma membrane"/>
    <property type="evidence" value="ECO:0007669"/>
    <property type="project" value="UniProtKB-SubCell"/>
</dbReference>
<keyword evidence="2" id="KW-1003">Cell membrane</keyword>
<dbReference type="PANTHER" id="PTHR43294">
    <property type="entry name" value="SODIUM/POTASSIUM-TRANSPORTING ATPASE SUBUNIT ALPHA"/>
    <property type="match status" value="1"/>
</dbReference>
<dbReference type="GO" id="GO:1902600">
    <property type="term" value="P:proton transmembrane transport"/>
    <property type="evidence" value="ECO:0007669"/>
    <property type="project" value="TreeGrafter"/>
</dbReference>
<comment type="subcellular location">
    <subcellularLocation>
        <location evidence="1">Cell membrane</location>
        <topology evidence="1">Multi-pass membrane protein</topology>
    </subcellularLocation>
</comment>
<keyword evidence="4" id="KW-1185">Reference proteome</keyword>
<sequence>MEQLEGDVVRKRKKYPKLCEIPFNSINKYQISIHLMPDDKCLLVMKGAPEKVLDHCGSILRDGEVMSMTPLHLKPVKKIHHHFGE</sequence>
<comment type="caution">
    <text evidence="3">The sequence shown here is derived from an EMBL/GenBank/DDBJ whole genome shotgun (WGS) entry which is preliminary data.</text>
</comment>
<reference evidence="3 4" key="1">
    <citation type="journal article" date="2023" name="Insect Mol. Biol.">
        <title>Genome sequencing provides insights into the evolution of gene families encoding plant cell wall-degrading enzymes in longhorned beetles.</title>
        <authorList>
            <person name="Shin N.R."/>
            <person name="Okamura Y."/>
            <person name="Kirsch R."/>
            <person name="Pauchet Y."/>
        </authorList>
    </citation>
    <scope>NUCLEOTIDE SEQUENCE [LARGE SCALE GENOMIC DNA]</scope>
    <source>
        <strain evidence="3">EAD_L_NR</strain>
    </source>
</reference>
<dbReference type="Gene3D" id="3.40.1110.10">
    <property type="entry name" value="Calcium-transporting ATPase, cytoplasmic domain N"/>
    <property type="match status" value="1"/>
</dbReference>
<keyword evidence="2" id="KW-0472">Membrane</keyword>
<dbReference type="PANTHER" id="PTHR43294:SF21">
    <property type="entry name" value="CATION TRANSPORTING ATPASE"/>
    <property type="match status" value="1"/>
</dbReference>
<dbReference type="GO" id="GO:0006883">
    <property type="term" value="P:intracellular sodium ion homeostasis"/>
    <property type="evidence" value="ECO:0007669"/>
    <property type="project" value="TreeGrafter"/>
</dbReference>
<dbReference type="GO" id="GO:1990573">
    <property type="term" value="P:potassium ion import across plasma membrane"/>
    <property type="evidence" value="ECO:0007669"/>
    <property type="project" value="TreeGrafter"/>
</dbReference>
<dbReference type="InterPro" id="IPR050510">
    <property type="entry name" value="Cation_transp_ATPase_P-type"/>
</dbReference>
<dbReference type="EMBL" id="JANEYG010000005">
    <property type="protein sequence ID" value="KAJ8923102.1"/>
    <property type="molecule type" value="Genomic_DNA"/>
</dbReference>